<dbReference type="InterPro" id="IPR012792">
    <property type="entry name" value="3-oxoacid_CoA-transf_A"/>
</dbReference>
<dbReference type="SMART" id="SM00882">
    <property type="entry name" value="CoA_trans"/>
    <property type="match status" value="1"/>
</dbReference>
<evidence type="ECO:0000256" key="1">
    <source>
        <dbReference type="ARBA" id="ARBA00022679"/>
    </source>
</evidence>
<dbReference type="EMBL" id="BMEV01000001">
    <property type="protein sequence ID" value="GGH67907.1"/>
    <property type="molecule type" value="Genomic_DNA"/>
</dbReference>
<reference evidence="2" key="2">
    <citation type="submission" date="2020-09" db="EMBL/GenBank/DDBJ databases">
        <authorList>
            <person name="Sun Q."/>
            <person name="Zhou Y."/>
        </authorList>
    </citation>
    <scope>NUCLEOTIDE SEQUENCE</scope>
    <source>
        <strain evidence="2">CGMCC 1.12360</strain>
    </source>
</reference>
<dbReference type="NCBIfam" id="TIGR02429">
    <property type="entry name" value="pcaI_scoA_fam"/>
    <property type="match status" value="1"/>
</dbReference>
<dbReference type="SUPFAM" id="SSF100950">
    <property type="entry name" value="NagB/RpiA/CoA transferase-like"/>
    <property type="match status" value="1"/>
</dbReference>
<dbReference type="InterPro" id="IPR037171">
    <property type="entry name" value="NagB/RpiA_transferase-like"/>
</dbReference>
<proteinExistence type="predicted"/>
<dbReference type="InterPro" id="IPR004165">
    <property type="entry name" value="CoA_trans_fam_I"/>
</dbReference>
<organism evidence="2 3">
    <name type="scientific">Compostibacillus humi</name>
    <dbReference type="NCBI Taxonomy" id="1245525"/>
    <lineage>
        <taxon>Bacteria</taxon>
        <taxon>Bacillati</taxon>
        <taxon>Bacillota</taxon>
        <taxon>Bacilli</taxon>
        <taxon>Bacillales</taxon>
        <taxon>Bacillaceae</taxon>
        <taxon>Compostibacillus</taxon>
    </lineage>
</organism>
<dbReference type="PANTHER" id="PTHR13707:SF57">
    <property type="entry name" value="SUCCINYL-COA:3-KETOACID COENZYME A TRANSFERASE SUBUNIT B-RELATED"/>
    <property type="match status" value="1"/>
</dbReference>
<dbReference type="Pfam" id="PF01144">
    <property type="entry name" value="CoA_trans"/>
    <property type="match status" value="1"/>
</dbReference>
<dbReference type="PROSITE" id="PS01273">
    <property type="entry name" value="COA_TRANSF_1"/>
    <property type="match status" value="1"/>
</dbReference>
<evidence type="ECO:0000313" key="2">
    <source>
        <dbReference type="EMBL" id="GGH67907.1"/>
    </source>
</evidence>
<dbReference type="Proteomes" id="UP000602050">
    <property type="component" value="Unassembled WGS sequence"/>
</dbReference>
<protein>
    <submittedName>
        <fullName evidence="2">Putative succinyl-CoA:3-ketoacid coenzyme A transferase subunit A</fullName>
    </submittedName>
</protein>
<gene>
    <name evidence="2" type="primary">scoA</name>
    <name evidence="2" type="ORF">GCM10010978_00360</name>
</gene>
<sequence>MTDKLINKNDLSKLINDGDTLLVGGFGLSGTPFTLIDVLATLGKKNLTVVSNNLGEKDKGLGILLHKGCLKKAIGSYFTSNRDAVYEWSKGNLEIELVPQGTLAERIRCGGAGIAGFYTKTAAGTKLAEGKEEREFDGETHVFERAIKGDVSLIKAWKADTLGNLIYDHTGRNFNPVMATASKIVIAEVDEIVEVGELSPYEITTPHVYVDYLVLSDYKKIGGKYVVPGS</sequence>
<reference evidence="2" key="1">
    <citation type="journal article" date="2014" name="Int. J. Syst. Evol. Microbiol.">
        <title>Complete genome sequence of Corynebacterium casei LMG S-19264T (=DSM 44701T), isolated from a smear-ripened cheese.</title>
        <authorList>
            <consortium name="US DOE Joint Genome Institute (JGI-PGF)"/>
            <person name="Walter F."/>
            <person name="Albersmeier A."/>
            <person name="Kalinowski J."/>
            <person name="Ruckert C."/>
        </authorList>
    </citation>
    <scope>NUCLEOTIDE SEQUENCE</scope>
    <source>
        <strain evidence="2">CGMCC 1.12360</strain>
    </source>
</reference>
<dbReference type="PANTHER" id="PTHR13707">
    <property type="entry name" value="KETOACID-COENZYME A TRANSFERASE"/>
    <property type="match status" value="1"/>
</dbReference>
<dbReference type="GO" id="GO:0008410">
    <property type="term" value="F:CoA-transferase activity"/>
    <property type="evidence" value="ECO:0007669"/>
    <property type="project" value="InterPro"/>
</dbReference>
<name>A0A8J3EIY6_9BACI</name>
<dbReference type="Gene3D" id="3.40.1080.10">
    <property type="entry name" value="Glutaconate Coenzyme A-transferase"/>
    <property type="match status" value="1"/>
</dbReference>
<evidence type="ECO:0000313" key="3">
    <source>
        <dbReference type="Proteomes" id="UP000602050"/>
    </source>
</evidence>
<dbReference type="AlphaFoldDB" id="A0A8J3EIY6"/>
<keyword evidence="1 2" id="KW-0808">Transferase</keyword>
<comment type="caution">
    <text evidence="2">The sequence shown here is derived from an EMBL/GenBank/DDBJ whole genome shotgun (WGS) entry which is preliminary data.</text>
</comment>
<dbReference type="InterPro" id="IPR004163">
    <property type="entry name" value="CoA_transf_BS"/>
</dbReference>
<accession>A0A8J3EIY6</accession>
<keyword evidence="3" id="KW-1185">Reference proteome</keyword>